<dbReference type="GO" id="GO:0071949">
    <property type="term" value="F:FAD binding"/>
    <property type="evidence" value="ECO:0007669"/>
    <property type="project" value="InterPro"/>
</dbReference>
<name>A0A4Y7RVG1_9FIRM</name>
<dbReference type="SUPFAM" id="SSF51905">
    <property type="entry name" value="FAD/NAD(P)-binding domain"/>
    <property type="match status" value="1"/>
</dbReference>
<dbReference type="InterPro" id="IPR036188">
    <property type="entry name" value="FAD/NAD-bd_sf"/>
</dbReference>
<organism evidence="2 3">
    <name type="scientific">Pelotomaculum propionicicum</name>
    <dbReference type="NCBI Taxonomy" id="258475"/>
    <lineage>
        <taxon>Bacteria</taxon>
        <taxon>Bacillati</taxon>
        <taxon>Bacillota</taxon>
        <taxon>Clostridia</taxon>
        <taxon>Eubacteriales</taxon>
        <taxon>Desulfotomaculaceae</taxon>
        <taxon>Pelotomaculum</taxon>
    </lineage>
</organism>
<dbReference type="GO" id="GO:0016628">
    <property type="term" value="F:oxidoreductase activity, acting on the CH-CH group of donors, NAD or NADP as acceptor"/>
    <property type="evidence" value="ECO:0007669"/>
    <property type="project" value="InterPro"/>
</dbReference>
<dbReference type="Gene3D" id="3.50.50.60">
    <property type="entry name" value="FAD/NAD(P)-binding domain"/>
    <property type="match status" value="1"/>
</dbReference>
<keyword evidence="3" id="KW-1185">Reference proteome</keyword>
<dbReference type="InterPro" id="IPR002938">
    <property type="entry name" value="FAD-bd"/>
</dbReference>
<reference evidence="2 3" key="1">
    <citation type="journal article" date="2018" name="Environ. Microbiol.">
        <title>Novel energy conservation strategies and behaviour of Pelotomaculum schinkii driving syntrophic propionate catabolism.</title>
        <authorList>
            <person name="Hidalgo-Ahumada C.A.P."/>
            <person name="Nobu M.K."/>
            <person name="Narihiro T."/>
            <person name="Tamaki H."/>
            <person name="Liu W.T."/>
            <person name="Kamagata Y."/>
            <person name="Stams A.J.M."/>
            <person name="Imachi H."/>
            <person name="Sousa D.Z."/>
        </authorList>
    </citation>
    <scope>NUCLEOTIDE SEQUENCE [LARGE SCALE GENOMIC DNA]</scope>
    <source>
        <strain evidence="2 3">MGP</strain>
    </source>
</reference>
<dbReference type="PANTHER" id="PTHR42685:SF22">
    <property type="entry name" value="CONDITIONED MEDIUM FACTOR RECEPTOR 1"/>
    <property type="match status" value="1"/>
</dbReference>
<dbReference type="InterPro" id="IPR050407">
    <property type="entry name" value="Geranylgeranyl_reductase"/>
</dbReference>
<dbReference type="PANTHER" id="PTHR42685">
    <property type="entry name" value="GERANYLGERANYL DIPHOSPHATE REDUCTASE"/>
    <property type="match status" value="1"/>
</dbReference>
<proteinExistence type="predicted"/>
<evidence type="ECO:0000259" key="1">
    <source>
        <dbReference type="Pfam" id="PF01494"/>
    </source>
</evidence>
<dbReference type="InterPro" id="IPR011777">
    <property type="entry name" value="Geranylgeranyl_Rdtase_fam"/>
</dbReference>
<dbReference type="RefSeq" id="WP_192902765.1">
    <property type="nucleotide sequence ID" value="NZ_QFFZ01000005.1"/>
</dbReference>
<dbReference type="EC" id="1.3.-.-" evidence="2"/>
<evidence type="ECO:0000313" key="2">
    <source>
        <dbReference type="EMBL" id="TEB12719.1"/>
    </source>
</evidence>
<sequence length="378" mass="41852">MNQVIIIGAGPSGSYLAYLLASSGIDVLVLEKERFPRYKPCGGGITPKVVNLLDFDLSPVIEDTIQKVIFSYRLTRPIEFTAPKPLAYMVARERFDALLAVRAKEAGAKFLEGIRVQRVEVTGSKVSVYADGSQWQGDILVGADGANSLVARSLGLGRRRKLSASLETEIPAAPEKLEQYRSAIKIEYGLVPYGYAWVFPKADHLSAGVWTNAPRPKKLRLQLEYYIQSEGLNSLEARVKTRGWLIPVNPQPDDLHGSRTLLLGDAAGLADAFTGEGIYPAVYSARLAAEIISGQISRPDPDLRGYTALVQEKIGPDLAGSFRLTRWIPPISGLIHRVLHRHQDLIEDFMEVAGGNLSYSSFLQYFRSRLKESLHFRR</sequence>
<dbReference type="AlphaFoldDB" id="A0A4Y7RVG1"/>
<protein>
    <submittedName>
        <fullName evidence="2">Menaquinone reductase</fullName>
        <ecNumber evidence="2">1.3.-.-</ecNumber>
    </submittedName>
</protein>
<gene>
    <name evidence="2" type="primary">menJ</name>
    <name evidence="2" type="ORF">Pmgp_00690</name>
</gene>
<dbReference type="Pfam" id="PF01494">
    <property type="entry name" value="FAD_binding_3"/>
    <property type="match status" value="1"/>
</dbReference>
<accession>A0A4Y7RVG1</accession>
<dbReference type="Proteomes" id="UP000297597">
    <property type="component" value="Unassembled WGS sequence"/>
</dbReference>
<dbReference type="PRINTS" id="PR00420">
    <property type="entry name" value="RNGMNOXGNASE"/>
</dbReference>
<dbReference type="NCBIfam" id="TIGR02032">
    <property type="entry name" value="GG-red-SF"/>
    <property type="match status" value="1"/>
</dbReference>
<dbReference type="EMBL" id="QFFZ01000005">
    <property type="protein sequence ID" value="TEB12719.1"/>
    <property type="molecule type" value="Genomic_DNA"/>
</dbReference>
<feature type="domain" description="FAD-binding" evidence="1">
    <location>
        <begin position="3"/>
        <end position="162"/>
    </location>
</feature>
<keyword evidence="2" id="KW-0560">Oxidoreductase</keyword>
<comment type="caution">
    <text evidence="2">The sequence shown here is derived from an EMBL/GenBank/DDBJ whole genome shotgun (WGS) entry which is preliminary data.</text>
</comment>
<evidence type="ECO:0000313" key="3">
    <source>
        <dbReference type="Proteomes" id="UP000297597"/>
    </source>
</evidence>